<dbReference type="NCBIfam" id="NF003027">
    <property type="entry name" value="PRK03906.1"/>
    <property type="match status" value="1"/>
</dbReference>
<dbReference type="PIRSF" id="PIRSF016049">
    <property type="entry name" value="Man_dehyd"/>
    <property type="match status" value="1"/>
</dbReference>
<dbReference type="InterPro" id="IPR004628">
    <property type="entry name" value="Man_deHydtase"/>
</dbReference>
<evidence type="ECO:0000313" key="11">
    <source>
        <dbReference type="Proteomes" id="UP001172082"/>
    </source>
</evidence>
<comment type="cofactor">
    <cofactor evidence="9">
        <name>Fe(2+)</name>
        <dbReference type="ChEBI" id="CHEBI:29033"/>
    </cofactor>
    <cofactor evidence="9">
        <name>Mn(2+)</name>
        <dbReference type="ChEBI" id="CHEBI:29035"/>
    </cofactor>
</comment>
<dbReference type="PANTHER" id="PTHR30387:SF2">
    <property type="entry name" value="MANNONATE DEHYDRATASE"/>
    <property type="match status" value="1"/>
</dbReference>
<reference evidence="10" key="1">
    <citation type="submission" date="2023-06" db="EMBL/GenBank/DDBJ databases">
        <title>Genomic of Parafulvivirga corallium.</title>
        <authorList>
            <person name="Wang G."/>
        </authorList>
    </citation>
    <scope>NUCLEOTIDE SEQUENCE</scope>
    <source>
        <strain evidence="10">BMA10</strain>
    </source>
</reference>
<accession>A0ABT8KWA8</accession>
<keyword evidence="7 9" id="KW-0464">Manganese</keyword>
<comment type="pathway">
    <text evidence="3 9">Carbohydrate metabolism; pentose and glucuronate interconversion.</text>
</comment>
<gene>
    <name evidence="9 10" type="primary">uxuA</name>
    <name evidence="10" type="ORF">QQ008_27055</name>
</gene>
<evidence type="ECO:0000256" key="6">
    <source>
        <dbReference type="ARBA" id="ARBA00023004"/>
    </source>
</evidence>
<dbReference type="InterPro" id="IPR036237">
    <property type="entry name" value="Xyl_isomerase-like_sf"/>
</dbReference>
<evidence type="ECO:0000256" key="1">
    <source>
        <dbReference type="ARBA" id="ARBA00001794"/>
    </source>
</evidence>
<proteinExistence type="inferred from homology"/>
<evidence type="ECO:0000256" key="3">
    <source>
        <dbReference type="ARBA" id="ARBA00004892"/>
    </source>
</evidence>
<comment type="function">
    <text evidence="2 9">Catalyzes the dehydration of D-mannonate.</text>
</comment>
<sequence>MVFEQTWRWFGPDDPVSLSDARQAGATGIVTALHHVPNGQLWHVEEIQDRKTLIENAGMQWSVVESLPVHEEIKTRTGQFRSYIENYKQSIVNLGKCGVKVVCYNFMPVLDWTRTDLRAKQPSGAKAARFDFTVLAAFDLYILEREGAESDYSDVQINAAHNLFKEMSPEETDSLLTNILAGLPGSEERYTLSEFKAHLNIYKNIGATELRGNLKGFLQEVVPVAEDCGVKLVIHPDDPPISILGLPRIVGNADDLRFILNAVESPSNGLTFCTGSLGVNSKNDLPGMIKEFGHRINFYHLRNVKRDAAGNFYETNHLEGDIDMYAVIQAVFQVNRNSPDIQSKPKPMRPDHGLQMLDDLSKEIYPGYSGIGRLKGLAELRGLELAIKRSLEDYQ</sequence>
<comment type="similarity">
    <text evidence="4 9">Belongs to the mannonate dehydratase family.</text>
</comment>
<keyword evidence="8 9" id="KW-0456">Lyase</keyword>
<dbReference type="EC" id="4.2.1.8" evidence="5 9"/>
<dbReference type="NCBIfam" id="TIGR00695">
    <property type="entry name" value="uxuA"/>
    <property type="match status" value="1"/>
</dbReference>
<name>A0ABT8KWA8_9BACT</name>
<organism evidence="10 11">
    <name type="scientific">Splendidivirga corallicola</name>
    <dbReference type="NCBI Taxonomy" id="3051826"/>
    <lineage>
        <taxon>Bacteria</taxon>
        <taxon>Pseudomonadati</taxon>
        <taxon>Bacteroidota</taxon>
        <taxon>Cytophagia</taxon>
        <taxon>Cytophagales</taxon>
        <taxon>Splendidivirgaceae</taxon>
        <taxon>Splendidivirga</taxon>
    </lineage>
</organism>
<dbReference type="HAMAP" id="MF_00106">
    <property type="entry name" value="UxuA"/>
    <property type="match status" value="1"/>
</dbReference>
<dbReference type="Gene3D" id="3.20.20.150">
    <property type="entry name" value="Divalent-metal-dependent TIM barrel enzymes"/>
    <property type="match status" value="2"/>
</dbReference>
<keyword evidence="11" id="KW-1185">Reference proteome</keyword>
<dbReference type="RefSeq" id="WP_346755100.1">
    <property type="nucleotide sequence ID" value="NZ_JAUJEA010000015.1"/>
</dbReference>
<dbReference type="EMBL" id="JAUJEA010000015">
    <property type="protein sequence ID" value="MDN5205077.1"/>
    <property type="molecule type" value="Genomic_DNA"/>
</dbReference>
<comment type="caution">
    <text evidence="10">The sequence shown here is derived from an EMBL/GenBank/DDBJ whole genome shotgun (WGS) entry which is preliminary data.</text>
</comment>
<evidence type="ECO:0000256" key="2">
    <source>
        <dbReference type="ARBA" id="ARBA00002713"/>
    </source>
</evidence>
<dbReference type="GO" id="GO:0008927">
    <property type="term" value="F:mannonate dehydratase activity"/>
    <property type="evidence" value="ECO:0007669"/>
    <property type="project" value="UniProtKB-EC"/>
</dbReference>
<dbReference type="PANTHER" id="PTHR30387">
    <property type="entry name" value="MANNONATE DEHYDRATASE"/>
    <property type="match status" value="1"/>
</dbReference>
<evidence type="ECO:0000256" key="4">
    <source>
        <dbReference type="ARBA" id="ARBA00007389"/>
    </source>
</evidence>
<comment type="catalytic activity">
    <reaction evidence="1 9">
        <text>D-mannonate = 2-dehydro-3-deoxy-D-gluconate + H2O</text>
        <dbReference type="Rhea" id="RHEA:20097"/>
        <dbReference type="ChEBI" id="CHEBI:15377"/>
        <dbReference type="ChEBI" id="CHEBI:17767"/>
        <dbReference type="ChEBI" id="CHEBI:57990"/>
        <dbReference type="EC" id="4.2.1.8"/>
    </reaction>
</comment>
<evidence type="ECO:0000256" key="5">
    <source>
        <dbReference type="ARBA" id="ARBA00012927"/>
    </source>
</evidence>
<dbReference type="SUPFAM" id="SSF51658">
    <property type="entry name" value="Xylose isomerase-like"/>
    <property type="match status" value="1"/>
</dbReference>
<evidence type="ECO:0000256" key="7">
    <source>
        <dbReference type="ARBA" id="ARBA00023211"/>
    </source>
</evidence>
<evidence type="ECO:0000256" key="9">
    <source>
        <dbReference type="HAMAP-Rule" id="MF_00106"/>
    </source>
</evidence>
<dbReference type="Pfam" id="PF03786">
    <property type="entry name" value="UxuA"/>
    <property type="match status" value="1"/>
</dbReference>
<evidence type="ECO:0000256" key="8">
    <source>
        <dbReference type="ARBA" id="ARBA00023239"/>
    </source>
</evidence>
<protein>
    <recommendedName>
        <fullName evidence="5 9">Mannonate dehydratase</fullName>
        <ecNumber evidence="5 9">4.2.1.8</ecNumber>
    </recommendedName>
    <alternativeName>
        <fullName evidence="9">D-mannonate hydro-lyase</fullName>
    </alternativeName>
</protein>
<keyword evidence="6 9" id="KW-0408">Iron</keyword>
<dbReference type="Proteomes" id="UP001172082">
    <property type="component" value="Unassembled WGS sequence"/>
</dbReference>
<evidence type="ECO:0000313" key="10">
    <source>
        <dbReference type="EMBL" id="MDN5205077.1"/>
    </source>
</evidence>